<accession>A0A409XVB6</accession>
<dbReference type="InParanoid" id="A0A409XVB6"/>
<sequence>MEEETFHMLGIICRSDLPPIRIMITGLSTPSFDNDMNNVEKLHSMMTAYLEGENIKVKPWQAEVYEGHKAIDTSARYFTEQRFAPMETRMAFEMGVDPCGVLARLCGSNFIHGMDNKVDYLQECANEQGMISVKHIEPAAFKTGDIVWATISFVAYKDKDNYVSMNVVLKTLTLIEEMNKTNRKYKADSHKTMQKLTVIKRKRAFDEEKNARHSMESMFINS</sequence>
<dbReference type="AlphaFoldDB" id="A0A409XVB6"/>
<name>A0A409XVB6_PSICY</name>
<dbReference type="OrthoDB" id="3269456at2759"/>
<gene>
    <name evidence="1" type="ORF">CVT25_007650</name>
</gene>
<evidence type="ECO:0000313" key="1">
    <source>
        <dbReference type="EMBL" id="PPQ94772.1"/>
    </source>
</evidence>
<organism evidence="1 2">
    <name type="scientific">Psilocybe cyanescens</name>
    <dbReference type="NCBI Taxonomy" id="93625"/>
    <lineage>
        <taxon>Eukaryota</taxon>
        <taxon>Fungi</taxon>
        <taxon>Dikarya</taxon>
        <taxon>Basidiomycota</taxon>
        <taxon>Agaricomycotina</taxon>
        <taxon>Agaricomycetes</taxon>
        <taxon>Agaricomycetidae</taxon>
        <taxon>Agaricales</taxon>
        <taxon>Agaricineae</taxon>
        <taxon>Strophariaceae</taxon>
        <taxon>Psilocybe</taxon>
    </lineage>
</organism>
<dbReference type="Proteomes" id="UP000283269">
    <property type="component" value="Unassembled WGS sequence"/>
</dbReference>
<keyword evidence="2" id="KW-1185">Reference proteome</keyword>
<dbReference type="EMBL" id="NHYD01000244">
    <property type="protein sequence ID" value="PPQ94772.1"/>
    <property type="molecule type" value="Genomic_DNA"/>
</dbReference>
<reference evidence="1 2" key="1">
    <citation type="journal article" date="2018" name="Evol. Lett.">
        <title>Horizontal gene cluster transfer increased hallucinogenic mushroom diversity.</title>
        <authorList>
            <person name="Reynolds H.T."/>
            <person name="Vijayakumar V."/>
            <person name="Gluck-Thaler E."/>
            <person name="Korotkin H.B."/>
            <person name="Matheny P.B."/>
            <person name="Slot J.C."/>
        </authorList>
    </citation>
    <scope>NUCLEOTIDE SEQUENCE [LARGE SCALE GENOMIC DNA]</scope>
    <source>
        <strain evidence="1 2">2631</strain>
    </source>
</reference>
<comment type="caution">
    <text evidence="1">The sequence shown here is derived from an EMBL/GenBank/DDBJ whole genome shotgun (WGS) entry which is preliminary data.</text>
</comment>
<evidence type="ECO:0000313" key="2">
    <source>
        <dbReference type="Proteomes" id="UP000283269"/>
    </source>
</evidence>
<protein>
    <submittedName>
        <fullName evidence="1">Uncharacterized protein</fullName>
    </submittedName>
</protein>
<proteinExistence type="predicted"/>